<reference evidence="2 3" key="1">
    <citation type="submission" date="2022-12" db="EMBL/GenBank/DDBJ databases">
        <title>Genomic features and morphological characterization of a novel Knufia sp. strain isolated from spacecraft assembly facility.</title>
        <authorList>
            <person name="Teixeira M."/>
            <person name="Chander A.M."/>
            <person name="Stajich J.E."/>
            <person name="Venkateswaran K."/>
        </authorList>
    </citation>
    <scope>NUCLEOTIDE SEQUENCE [LARGE SCALE GENOMIC DNA]</scope>
    <source>
        <strain evidence="2 3">FJI-L2-BK-P2</strain>
    </source>
</reference>
<keyword evidence="3" id="KW-1185">Reference proteome</keyword>
<accession>A0AAN8I2R6</accession>
<feature type="region of interest" description="Disordered" evidence="1">
    <location>
        <begin position="1"/>
        <end position="208"/>
    </location>
</feature>
<dbReference type="AlphaFoldDB" id="A0AAN8I2R6"/>
<dbReference type="EMBL" id="JAKLMC020000038">
    <property type="protein sequence ID" value="KAK5949204.1"/>
    <property type="molecule type" value="Genomic_DNA"/>
</dbReference>
<feature type="compositionally biased region" description="Basic and acidic residues" evidence="1">
    <location>
        <begin position="121"/>
        <end position="130"/>
    </location>
</feature>
<gene>
    <name evidence="2" type="ORF">OHC33_009745</name>
</gene>
<evidence type="ECO:0000256" key="1">
    <source>
        <dbReference type="SAM" id="MobiDB-lite"/>
    </source>
</evidence>
<name>A0AAN8I2R6_9EURO</name>
<feature type="compositionally biased region" description="Basic and acidic residues" evidence="1">
    <location>
        <begin position="141"/>
        <end position="166"/>
    </location>
</feature>
<evidence type="ECO:0000313" key="3">
    <source>
        <dbReference type="Proteomes" id="UP001316803"/>
    </source>
</evidence>
<organism evidence="2 3">
    <name type="scientific">Knufia fluminis</name>
    <dbReference type="NCBI Taxonomy" id="191047"/>
    <lineage>
        <taxon>Eukaryota</taxon>
        <taxon>Fungi</taxon>
        <taxon>Dikarya</taxon>
        <taxon>Ascomycota</taxon>
        <taxon>Pezizomycotina</taxon>
        <taxon>Eurotiomycetes</taxon>
        <taxon>Chaetothyriomycetidae</taxon>
        <taxon>Chaetothyriales</taxon>
        <taxon>Trichomeriaceae</taxon>
        <taxon>Knufia</taxon>
    </lineage>
</organism>
<feature type="compositionally biased region" description="Polar residues" evidence="1">
    <location>
        <begin position="59"/>
        <end position="80"/>
    </location>
</feature>
<comment type="caution">
    <text evidence="2">The sequence shown here is derived from an EMBL/GenBank/DDBJ whole genome shotgun (WGS) entry which is preliminary data.</text>
</comment>
<sequence length="208" mass="22529">MSGHNKTSRGRPAWDTTGEYRPGQYIWEVAGEPINYDSTPRSTVYDGSMLSRSPKHSNNDSTGNASTKGKNTAAEGSNTEHVAIDKENLTPSKTNNKGAPKFAHKGNNVSDIVGSEPDLVDGCHDGKDSDQIASSVTMPTRKKELAGAARGPKEKKTEESTQKQEQQDGEESTEHGVVGEYDYEREEAEVAARGGHSFWDTVSADPMK</sequence>
<protein>
    <submittedName>
        <fullName evidence="2">Uncharacterized protein</fullName>
    </submittedName>
</protein>
<proteinExistence type="predicted"/>
<dbReference type="Proteomes" id="UP001316803">
    <property type="component" value="Unassembled WGS sequence"/>
</dbReference>
<evidence type="ECO:0000313" key="2">
    <source>
        <dbReference type="EMBL" id="KAK5949204.1"/>
    </source>
</evidence>